<comment type="subcellular location">
    <subcellularLocation>
        <location evidence="7">Cytoplasm</location>
    </subcellularLocation>
</comment>
<dbReference type="FunFam" id="3.40.50.300:FF:000019">
    <property type="entry name" value="Translation initiation factor IF-2"/>
    <property type="match status" value="1"/>
</dbReference>
<dbReference type="NCBIfam" id="TIGR00487">
    <property type="entry name" value="IF-2"/>
    <property type="match status" value="1"/>
</dbReference>
<feature type="binding site" evidence="7">
    <location>
        <begin position="461"/>
        <end position="464"/>
    </location>
    <ligand>
        <name>GTP</name>
        <dbReference type="ChEBI" id="CHEBI:37565"/>
    </ligand>
</feature>
<dbReference type="InterPro" id="IPR006847">
    <property type="entry name" value="IF2_N"/>
</dbReference>
<feature type="compositionally biased region" description="Basic and acidic residues" evidence="9">
    <location>
        <begin position="50"/>
        <end position="68"/>
    </location>
</feature>
<dbReference type="GO" id="GO:0005829">
    <property type="term" value="C:cytosol"/>
    <property type="evidence" value="ECO:0007669"/>
    <property type="project" value="TreeGrafter"/>
</dbReference>
<dbReference type="FunFam" id="2.40.30.10:FF:000007">
    <property type="entry name" value="Translation initiation factor IF-2"/>
    <property type="match status" value="1"/>
</dbReference>
<evidence type="ECO:0000256" key="2">
    <source>
        <dbReference type="ARBA" id="ARBA00020675"/>
    </source>
</evidence>
<dbReference type="Gene3D" id="2.40.30.10">
    <property type="entry name" value="Translation factors"/>
    <property type="match status" value="2"/>
</dbReference>
<keyword evidence="4 7" id="KW-0547">Nucleotide-binding</keyword>
<evidence type="ECO:0000313" key="11">
    <source>
        <dbReference type="EMBL" id="CCB90355.1"/>
    </source>
</evidence>
<organism evidence="11">
    <name type="scientific">Waddlia chondrophila 2032/99</name>
    <dbReference type="NCBI Taxonomy" id="765953"/>
    <lineage>
        <taxon>Bacteria</taxon>
        <taxon>Pseudomonadati</taxon>
        <taxon>Chlamydiota</taxon>
        <taxon>Chlamydiia</taxon>
        <taxon>Parachlamydiales</taxon>
        <taxon>Waddliaceae</taxon>
        <taxon>Waddlia</taxon>
    </lineage>
</organism>
<feature type="domain" description="Tr-type G" evidence="10">
    <location>
        <begin position="352"/>
        <end position="521"/>
    </location>
</feature>
<dbReference type="InterPro" id="IPR000178">
    <property type="entry name" value="TF_IF2_bacterial-like"/>
</dbReference>
<dbReference type="Pfam" id="PF11987">
    <property type="entry name" value="IF-2"/>
    <property type="match status" value="1"/>
</dbReference>
<evidence type="ECO:0000256" key="1">
    <source>
        <dbReference type="ARBA" id="ARBA00007733"/>
    </source>
</evidence>
<feature type="region of interest" description="G-domain" evidence="7">
    <location>
        <begin position="355"/>
        <end position="503"/>
    </location>
</feature>
<sequence length="852" mass="93877">MVKKDLKINIKNTQIAQAINLGKVKEKLAAKKADTKEEEEVKISKASSVKKKEAAKQPAQEKPKKAAESEVLEEVPKRKARSKSVFAETPEQIEEPAPLPEKTVVKDEAVPEVEEPIKVPEASVEKSQRPEKAPSEPKKEPVPAPPKKTDQLGPTGRHINDILPPKAPPKKVEKKEHKKAEQQQPRPQQVEKESGSSSKKVPGKATRFREYKDVNPNRKQQMGKFDARDRQGLRTSDEDSRWRKKRSHKQQLGPSEDMTIRPSKLTIRLPITIKDLAQEMKLKASQLIQKLFLQGVAVTINDVLDDETTVQLLGEEFDCTITVDTSEEERIRITDKTIKEEIAESAPEDLETRAPVVTFMGHVDHGKTSIIDYIRNSNIATSEAGAITQHVGAFLCQTKVGNIAILDTPGHEAFSAMRARGADVTDIVVLVIAGDEGMRAQTEEAINHAKAAGVSIVVAINKCDKPNFDQEKVYRQLADRELLPESWGGSTITVNCSAVTGEGINELLEMLALQAEVLELKANPKKRARGTVIESELHKGMGACATILVQNGTLKLGDALVFGENYGRVKTMRNELGKQLQTASPSTPVEITGLSGIPEAGDEFIVVSEEKEARQIAEARQLDKRQLYLQQTKAASLDNLFQEASDRTKKILRVILRADVQGSMEALKTALLKIDSDKAEIDIIATGVGEISESDVLLAAASNAIIIGFHTQVESHADPLLKQHGIHVFLHDIIYHAVDEVKNLMAGLLDKVAEEVEKGKAEIRAVFKASQLGKIAGCLVIEGTIHRNHHMRVVRNGEVIWKGGISSIKRVQDDVREVQKGLECGIVINGNLDIEVGDILEAYEIIYITQEL</sequence>
<evidence type="ECO:0000256" key="7">
    <source>
        <dbReference type="HAMAP-Rule" id="MF_00100"/>
    </source>
</evidence>
<dbReference type="InterPro" id="IPR036925">
    <property type="entry name" value="TIF_IF2_dom3_sf"/>
</dbReference>
<feature type="compositionally biased region" description="Basic and acidic residues" evidence="9">
    <location>
        <begin position="225"/>
        <end position="241"/>
    </location>
</feature>
<feature type="compositionally biased region" description="Basic and acidic residues" evidence="9">
    <location>
        <begin position="170"/>
        <end position="181"/>
    </location>
</feature>
<comment type="function">
    <text evidence="7 8">One of the essential components for the initiation of protein synthesis. Protects formylmethionyl-tRNA from spontaneous hydrolysis and promotes its binding to the 30S ribosomal subunits. Also involved in the hydrolysis of GTP during the formation of the 70S ribosomal complex.</text>
</comment>
<evidence type="ECO:0000256" key="9">
    <source>
        <dbReference type="SAM" id="MobiDB-lite"/>
    </source>
</evidence>
<feature type="compositionally biased region" description="Low complexity" evidence="9">
    <location>
        <begin position="195"/>
        <end position="204"/>
    </location>
</feature>
<name>F8LA48_9BACT</name>
<feature type="compositionally biased region" description="Basic and acidic residues" evidence="9">
    <location>
        <begin position="30"/>
        <end position="43"/>
    </location>
</feature>
<dbReference type="EMBL" id="FR872598">
    <property type="protein sequence ID" value="CCB90355.1"/>
    <property type="molecule type" value="Genomic_DNA"/>
</dbReference>
<evidence type="ECO:0000256" key="4">
    <source>
        <dbReference type="ARBA" id="ARBA00022741"/>
    </source>
</evidence>
<dbReference type="NCBIfam" id="TIGR00231">
    <property type="entry name" value="small_GTP"/>
    <property type="match status" value="1"/>
</dbReference>
<accession>F8LA48</accession>
<dbReference type="PANTHER" id="PTHR43381:SF5">
    <property type="entry name" value="TR-TYPE G DOMAIN-CONTAINING PROTEIN"/>
    <property type="match status" value="1"/>
</dbReference>
<keyword evidence="5 7" id="KW-0648">Protein biosynthesis</keyword>
<dbReference type="PROSITE" id="PS51722">
    <property type="entry name" value="G_TR_2"/>
    <property type="match status" value="1"/>
</dbReference>
<reference evidence="11" key="1">
    <citation type="submission" date="2011-05" db="EMBL/GenBank/DDBJ databases">
        <title>Unity in variety -- the pan-genome of the Chlamydiae.</title>
        <authorList>
            <person name="Collingro A."/>
            <person name="Tischler P."/>
            <person name="Weinmaier T."/>
            <person name="Penz T."/>
            <person name="Heinz E."/>
            <person name="Brunham R.C."/>
            <person name="Read T.D."/>
            <person name="Bavoil P.M."/>
            <person name="Sachse K."/>
            <person name="Kahane S."/>
            <person name="Friedman M.G."/>
            <person name="Rattei T."/>
            <person name="Myers G.S.A."/>
            <person name="Horn M."/>
        </authorList>
    </citation>
    <scope>NUCLEOTIDE SEQUENCE</scope>
    <source>
        <strain evidence="11">2032/99</strain>
    </source>
</reference>
<feature type="binding site" evidence="7">
    <location>
        <begin position="361"/>
        <end position="368"/>
    </location>
    <ligand>
        <name>GTP</name>
        <dbReference type="ChEBI" id="CHEBI:37565"/>
    </ligand>
</feature>
<dbReference type="Pfam" id="PF22042">
    <property type="entry name" value="EF-G_D2"/>
    <property type="match status" value="1"/>
</dbReference>
<keyword evidence="7" id="KW-0963">Cytoplasm</keyword>
<dbReference type="Pfam" id="PF04760">
    <property type="entry name" value="IF2_N"/>
    <property type="match status" value="1"/>
</dbReference>
<dbReference type="InterPro" id="IPR023115">
    <property type="entry name" value="TIF_IF2_dom3"/>
</dbReference>
<dbReference type="InterPro" id="IPR000795">
    <property type="entry name" value="T_Tr_GTP-bd_dom"/>
</dbReference>
<keyword evidence="3 7" id="KW-0396">Initiation factor</keyword>
<dbReference type="CDD" id="cd03692">
    <property type="entry name" value="mtIF2_IVc"/>
    <property type="match status" value="1"/>
</dbReference>
<proteinExistence type="inferred from homology"/>
<keyword evidence="6 7" id="KW-0342">GTP-binding</keyword>
<evidence type="ECO:0000256" key="5">
    <source>
        <dbReference type="ARBA" id="ARBA00022917"/>
    </source>
</evidence>
<dbReference type="GO" id="GO:0003924">
    <property type="term" value="F:GTPase activity"/>
    <property type="evidence" value="ECO:0007669"/>
    <property type="project" value="UniProtKB-UniRule"/>
</dbReference>
<dbReference type="InterPro" id="IPR044145">
    <property type="entry name" value="IF2_II"/>
</dbReference>
<dbReference type="Gene3D" id="3.40.50.10050">
    <property type="entry name" value="Translation initiation factor IF- 2, domain 3"/>
    <property type="match status" value="1"/>
</dbReference>
<dbReference type="GO" id="GO:0005525">
    <property type="term" value="F:GTP binding"/>
    <property type="evidence" value="ECO:0007669"/>
    <property type="project" value="UniProtKB-KW"/>
</dbReference>
<dbReference type="Gene3D" id="3.40.50.300">
    <property type="entry name" value="P-loop containing nucleotide triphosphate hydrolases"/>
    <property type="match status" value="1"/>
</dbReference>
<dbReference type="FunFam" id="3.40.50.10050:FF:000001">
    <property type="entry name" value="Translation initiation factor IF-2"/>
    <property type="match status" value="1"/>
</dbReference>
<dbReference type="SUPFAM" id="SSF50447">
    <property type="entry name" value="Translation proteins"/>
    <property type="match status" value="2"/>
</dbReference>
<dbReference type="InterPro" id="IPR053905">
    <property type="entry name" value="EF-G-like_DII"/>
</dbReference>
<dbReference type="PANTHER" id="PTHR43381">
    <property type="entry name" value="TRANSLATION INITIATION FACTOR IF-2-RELATED"/>
    <property type="match status" value="1"/>
</dbReference>
<dbReference type="HAMAP" id="MF_00100_B">
    <property type="entry name" value="IF_2_B"/>
    <property type="match status" value="1"/>
</dbReference>
<comment type="similarity">
    <text evidence="1 7 8">Belongs to the TRAFAC class translation factor GTPase superfamily. Classic translation factor GTPase family. IF-2 subfamily.</text>
</comment>
<feature type="binding site" evidence="7">
    <location>
        <begin position="407"/>
        <end position="411"/>
    </location>
    <ligand>
        <name>GTP</name>
        <dbReference type="ChEBI" id="CHEBI:37565"/>
    </ligand>
</feature>
<dbReference type="AlphaFoldDB" id="F8LA48"/>
<dbReference type="CDD" id="cd03702">
    <property type="entry name" value="IF2_mtIF2_II"/>
    <property type="match status" value="1"/>
</dbReference>
<dbReference type="SUPFAM" id="SSF52156">
    <property type="entry name" value="Initiation factor IF2/eIF5b, domain 3"/>
    <property type="match status" value="1"/>
</dbReference>
<evidence type="ECO:0000256" key="6">
    <source>
        <dbReference type="ARBA" id="ARBA00023134"/>
    </source>
</evidence>
<dbReference type="InterPro" id="IPR005225">
    <property type="entry name" value="Small_GTP-bd"/>
</dbReference>
<dbReference type="FunFam" id="2.40.30.10:FF:000008">
    <property type="entry name" value="Translation initiation factor IF-2"/>
    <property type="match status" value="1"/>
</dbReference>
<dbReference type="Pfam" id="PF00009">
    <property type="entry name" value="GTP_EFTU"/>
    <property type="match status" value="1"/>
</dbReference>
<dbReference type="InterPro" id="IPR015760">
    <property type="entry name" value="TIF_IF2"/>
</dbReference>
<evidence type="ECO:0000259" key="10">
    <source>
        <dbReference type="PROSITE" id="PS51722"/>
    </source>
</evidence>
<feature type="region of interest" description="Disordered" evidence="9">
    <location>
        <begin position="30"/>
        <end position="259"/>
    </location>
</feature>
<dbReference type="InterPro" id="IPR009000">
    <property type="entry name" value="Transl_B-barrel_sf"/>
</dbReference>
<dbReference type="InterPro" id="IPR027417">
    <property type="entry name" value="P-loop_NTPase"/>
</dbReference>
<evidence type="ECO:0000256" key="3">
    <source>
        <dbReference type="ARBA" id="ARBA00022540"/>
    </source>
</evidence>
<feature type="compositionally biased region" description="Basic and acidic residues" evidence="9">
    <location>
        <begin position="103"/>
        <end position="141"/>
    </location>
</feature>
<dbReference type="GO" id="GO:0003743">
    <property type="term" value="F:translation initiation factor activity"/>
    <property type="evidence" value="ECO:0007669"/>
    <property type="project" value="UniProtKB-UniRule"/>
</dbReference>
<dbReference type="SUPFAM" id="SSF52540">
    <property type="entry name" value="P-loop containing nucleoside triphosphate hydrolases"/>
    <property type="match status" value="1"/>
</dbReference>
<evidence type="ECO:0000256" key="8">
    <source>
        <dbReference type="RuleBase" id="RU000644"/>
    </source>
</evidence>
<dbReference type="CDD" id="cd01887">
    <property type="entry name" value="IF2_eIF5B"/>
    <property type="match status" value="1"/>
</dbReference>
<feature type="compositionally biased region" description="Basic and acidic residues" evidence="9">
    <location>
        <begin position="207"/>
        <end position="216"/>
    </location>
</feature>
<gene>
    <name evidence="7 11" type="primary">infB</name>
    <name evidence="11" type="ORF">WCH_DF20260</name>
</gene>
<protein>
    <recommendedName>
        <fullName evidence="2 7">Translation initiation factor IF-2</fullName>
    </recommendedName>
</protein>